<protein>
    <submittedName>
        <fullName evidence="1">Uncharacterized protein</fullName>
    </submittedName>
</protein>
<dbReference type="EMBL" id="CM037154">
    <property type="protein sequence ID" value="KAH7861636.1"/>
    <property type="molecule type" value="Genomic_DNA"/>
</dbReference>
<proteinExistence type="predicted"/>
<gene>
    <name evidence="1" type="ORF">Vadar_028728</name>
</gene>
<dbReference type="Proteomes" id="UP000828048">
    <property type="component" value="Chromosome 4"/>
</dbReference>
<accession>A0ACB7Z7J7</accession>
<name>A0ACB7Z7J7_9ERIC</name>
<organism evidence="1 2">
    <name type="scientific">Vaccinium darrowii</name>
    <dbReference type="NCBI Taxonomy" id="229202"/>
    <lineage>
        <taxon>Eukaryota</taxon>
        <taxon>Viridiplantae</taxon>
        <taxon>Streptophyta</taxon>
        <taxon>Embryophyta</taxon>
        <taxon>Tracheophyta</taxon>
        <taxon>Spermatophyta</taxon>
        <taxon>Magnoliopsida</taxon>
        <taxon>eudicotyledons</taxon>
        <taxon>Gunneridae</taxon>
        <taxon>Pentapetalae</taxon>
        <taxon>asterids</taxon>
        <taxon>Ericales</taxon>
        <taxon>Ericaceae</taxon>
        <taxon>Vaccinioideae</taxon>
        <taxon>Vaccinieae</taxon>
        <taxon>Vaccinium</taxon>
    </lineage>
</organism>
<keyword evidence="2" id="KW-1185">Reference proteome</keyword>
<sequence length="87" mass="9937">MVKMEMVVKCWRKLKKMIMTSSPDRHSDHHQARPKITSSRVVQCDELFLASGGKKRRPGKDDVDVGPLVAAHLAAQRHFSLRPNLYI</sequence>
<evidence type="ECO:0000313" key="2">
    <source>
        <dbReference type="Proteomes" id="UP000828048"/>
    </source>
</evidence>
<reference evidence="1 2" key="1">
    <citation type="journal article" date="2021" name="Hortic Res">
        <title>High-quality reference genome and annotation aids understanding of berry development for evergreen blueberry (Vaccinium darrowii).</title>
        <authorList>
            <person name="Yu J."/>
            <person name="Hulse-Kemp A.M."/>
            <person name="Babiker E."/>
            <person name="Staton M."/>
        </authorList>
    </citation>
    <scope>NUCLEOTIDE SEQUENCE [LARGE SCALE GENOMIC DNA]</scope>
    <source>
        <strain evidence="2">cv. NJ 8807/NJ 8810</strain>
        <tissue evidence="1">Young leaf</tissue>
    </source>
</reference>
<comment type="caution">
    <text evidence="1">The sequence shown here is derived from an EMBL/GenBank/DDBJ whole genome shotgun (WGS) entry which is preliminary data.</text>
</comment>
<evidence type="ECO:0000313" key="1">
    <source>
        <dbReference type="EMBL" id="KAH7861636.1"/>
    </source>
</evidence>